<dbReference type="Proteomes" id="UP001365128">
    <property type="component" value="Unassembled WGS sequence"/>
</dbReference>
<dbReference type="InterPro" id="IPR001498">
    <property type="entry name" value="Impact_N"/>
</dbReference>
<feature type="compositionally biased region" description="Acidic residues" evidence="2">
    <location>
        <begin position="265"/>
        <end position="276"/>
    </location>
</feature>
<evidence type="ECO:0000256" key="2">
    <source>
        <dbReference type="SAM" id="MobiDB-lite"/>
    </source>
</evidence>
<sequence length="296" mass="32607">MALKRAHSPDEPSEQVYRSSSITDRQSIFVAHFSPTLSARALQAHPDFKSATHRIAAWRRPSSQRSVIAHSQRILDTGHDDDGESYAGKKLEKLLDGLKVEGAVCVARWYGGIMLGPARFDHIENCARQAIHAWQSAAVNAEQKKRQKVADTKLRQELERMLAERDQSIQVLRSLLAEKRKAPYKDEGSPQSPATVLGKAVDYSKMPIEALRKLEKARDATISFILKEIDKVEAQIKKTPPDESGPLHKDDEKAAGKDAPGDVDSTFDDSPPDDAFIEAANLAEGSSKATVSNTDS</sequence>
<proteinExistence type="inferred from homology"/>
<gene>
    <name evidence="4" type="ORF">IWX46DRAFT_352829</name>
</gene>
<feature type="domain" description="Impact N-terminal" evidence="3">
    <location>
        <begin position="25"/>
        <end position="131"/>
    </location>
</feature>
<dbReference type="EMBL" id="JBBPDW010000050">
    <property type="protein sequence ID" value="KAK7532607.1"/>
    <property type="molecule type" value="Genomic_DNA"/>
</dbReference>
<keyword evidence="4" id="KW-0687">Ribonucleoprotein</keyword>
<evidence type="ECO:0000313" key="5">
    <source>
        <dbReference type="Proteomes" id="UP001365128"/>
    </source>
</evidence>
<dbReference type="PANTHER" id="PTHR16301:SF26">
    <property type="entry name" value="IMPACT FAMILY MEMBER C14C8.09C"/>
    <property type="match status" value="1"/>
</dbReference>
<feature type="region of interest" description="Disordered" evidence="2">
    <location>
        <begin position="1"/>
        <end position="20"/>
    </location>
</feature>
<dbReference type="PANTHER" id="PTHR16301">
    <property type="entry name" value="IMPACT-RELATED"/>
    <property type="match status" value="1"/>
</dbReference>
<dbReference type="GO" id="GO:0005840">
    <property type="term" value="C:ribosome"/>
    <property type="evidence" value="ECO:0007669"/>
    <property type="project" value="UniProtKB-KW"/>
</dbReference>
<reference evidence="4 5" key="1">
    <citation type="submission" date="2024-04" db="EMBL/GenBank/DDBJ databases">
        <title>Phyllosticta paracitricarpa is synonymous to the EU quarantine fungus P. citricarpa based on phylogenomic analyses.</title>
        <authorList>
            <consortium name="Lawrence Berkeley National Laboratory"/>
            <person name="Van Ingen-Buijs V.A."/>
            <person name="Van Westerhoven A.C."/>
            <person name="Haridas S."/>
            <person name="Skiadas P."/>
            <person name="Martin F."/>
            <person name="Groenewald J.Z."/>
            <person name="Crous P.W."/>
            <person name="Seidl M.F."/>
        </authorList>
    </citation>
    <scope>NUCLEOTIDE SEQUENCE [LARGE SCALE GENOMIC DNA]</scope>
    <source>
        <strain evidence="4 5">CBS 122670</strain>
    </source>
</reference>
<dbReference type="Pfam" id="PF01205">
    <property type="entry name" value="Impact_N"/>
    <property type="match status" value="1"/>
</dbReference>
<protein>
    <submittedName>
        <fullName evidence="4">Ribosomal protein S5 domain 2-type protein</fullName>
    </submittedName>
</protein>
<comment type="caution">
    <text evidence="4">The sequence shown here is derived from an EMBL/GenBank/DDBJ whole genome shotgun (WGS) entry which is preliminary data.</text>
</comment>
<keyword evidence="4" id="KW-0689">Ribosomal protein</keyword>
<dbReference type="InterPro" id="IPR020568">
    <property type="entry name" value="Ribosomal_Su5_D2-typ_SF"/>
</dbReference>
<evidence type="ECO:0000256" key="1">
    <source>
        <dbReference type="ARBA" id="ARBA00007665"/>
    </source>
</evidence>
<organism evidence="4 5">
    <name type="scientific">Phyllosticta citricarpa</name>
    <dbReference type="NCBI Taxonomy" id="55181"/>
    <lineage>
        <taxon>Eukaryota</taxon>
        <taxon>Fungi</taxon>
        <taxon>Dikarya</taxon>
        <taxon>Ascomycota</taxon>
        <taxon>Pezizomycotina</taxon>
        <taxon>Dothideomycetes</taxon>
        <taxon>Dothideomycetes incertae sedis</taxon>
        <taxon>Botryosphaeriales</taxon>
        <taxon>Phyllostictaceae</taxon>
        <taxon>Phyllosticta</taxon>
    </lineage>
</organism>
<evidence type="ECO:0000259" key="3">
    <source>
        <dbReference type="Pfam" id="PF01205"/>
    </source>
</evidence>
<comment type="similarity">
    <text evidence="1">Belongs to the IMPACT family.</text>
</comment>
<feature type="compositionally biased region" description="Polar residues" evidence="2">
    <location>
        <begin position="287"/>
        <end position="296"/>
    </location>
</feature>
<accession>A0ABR1LFX2</accession>
<name>A0ABR1LFX2_9PEZI</name>
<evidence type="ECO:0000313" key="4">
    <source>
        <dbReference type="EMBL" id="KAK7532607.1"/>
    </source>
</evidence>
<dbReference type="SUPFAM" id="SSF54211">
    <property type="entry name" value="Ribosomal protein S5 domain 2-like"/>
    <property type="match status" value="1"/>
</dbReference>
<feature type="compositionally biased region" description="Basic and acidic residues" evidence="2">
    <location>
        <begin position="235"/>
        <end position="260"/>
    </location>
</feature>
<dbReference type="Gene3D" id="3.30.230.30">
    <property type="entry name" value="Impact, N-terminal domain"/>
    <property type="match status" value="1"/>
</dbReference>
<dbReference type="InterPro" id="IPR023582">
    <property type="entry name" value="Impact"/>
</dbReference>
<dbReference type="InterPro" id="IPR036956">
    <property type="entry name" value="Impact_N_sf"/>
</dbReference>
<feature type="region of interest" description="Disordered" evidence="2">
    <location>
        <begin position="235"/>
        <end position="296"/>
    </location>
</feature>
<keyword evidence="5" id="KW-1185">Reference proteome</keyword>